<dbReference type="InterPro" id="IPR017900">
    <property type="entry name" value="4Fe4S_Fe_S_CS"/>
</dbReference>
<dbReference type="Gene3D" id="3.30.70.20">
    <property type="match status" value="2"/>
</dbReference>
<evidence type="ECO:0000259" key="9">
    <source>
        <dbReference type="PROSITE" id="PS51379"/>
    </source>
</evidence>
<comment type="caution">
    <text evidence="10">The sequence shown here is derived from an EMBL/GenBank/DDBJ whole genome shotgun (WGS) entry which is preliminary data.</text>
</comment>
<dbReference type="PROSITE" id="PS51379">
    <property type="entry name" value="4FE4S_FER_2"/>
    <property type="match status" value="4"/>
</dbReference>
<evidence type="ECO:0000256" key="2">
    <source>
        <dbReference type="ARBA" id="ARBA00006561"/>
    </source>
</evidence>
<dbReference type="GO" id="GO:0016491">
    <property type="term" value="F:oxidoreductase activity"/>
    <property type="evidence" value="ECO:0007669"/>
    <property type="project" value="UniProtKB-KW"/>
</dbReference>
<dbReference type="SUPFAM" id="SSF51905">
    <property type="entry name" value="FAD/NAD(P)-binding domain"/>
    <property type="match status" value="1"/>
</dbReference>
<dbReference type="Pfam" id="PF12831">
    <property type="entry name" value="FAD_oxidored"/>
    <property type="match status" value="1"/>
</dbReference>
<gene>
    <name evidence="10" type="ORF">ENW48_02945</name>
</gene>
<accession>A0A7C5ELN1</accession>
<dbReference type="Pfam" id="PF00037">
    <property type="entry name" value="Fer4"/>
    <property type="match status" value="2"/>
</dbReference>
<reference evidence="10" key="1">
    <citation type="journal article" date="2020" name="mSystems">
        <title>Genome- and Community-Level Interaction Insights into Carbon Utilization and Element Cycling Functions of Hydrothermarchaeota in Hydrothermal Sediment.</title>
        <authorList>
            <person name="Zhou Z."/>
            <person name="Liu Y."/>
            <person name="Xu W."/>
            <person name="Pan J."/>
            <person name="Luo Z.H."/>
            <person name="Li M."/>
        </authorList>
    </citation>
    <scope>NUCLEOTIDE SEQUENCE [LARGE SCALE GENOMIC DNA]</scope>
    <source>
        <strain evidence="10">SpSt-853</strain>
    </source>
</reference>
<keyword evidence="5" id="KW-0285">Flavoprotein</keyword>
<dbReference type="GO" id="GO:0046872">
    <property type="term" value="F:metal ion binding"/>
    <property type="evidence" value="ECO:0007669"/>
    <property type="project" value="UniProtKB-KW"/>
</dbReference>
<organism evidence="10">
    <name type="scientific">Desulfobacca acetoxidans</name>
    <dbReference type="NCBI Taxonomy" id="60893"/>
    <lineage>
        <taxon>Bacteria</taxon>
        <taxon>Pseudomonadati</taxon>
        <taxon>Thermodesulfobacteriota</taxon>
        <taxon>Desulfobaccia</taxon>
        <taxon>Desulfobaccales</taxon>
        <taxon>Desulfobaccaceae</taxon>
        <taxon>Desulfobacca</taxon>
    </lineage>
</organism>
<dbReference type="SUPFAM" id="SSF54862">
    <property type="entry name" value="4Fe-4S ferredoxins"/>
    <property type="match status" value="1"/>
</dbReference>
<dbReference type="Gene3D" id="3.50.50.60">
    <property type="entry name" value="FAD/NAD(P)-binding domain"/>
    <property type="match status" value="1"/>
</dbReference>
<dbReference type="InterPro" id="IPR036188">
    <property type="entry name" value="FAD/NAD-bd_sf"/>
</dbReference>
<evidence type="ECO:0000256" key="5">
    <source>
        <dbReference type="ARBA" id="ARBA00022827"/>
    </source>
</evidence>
<evidence type="ECO:0000256" key="4">
    <source>
        <dbReference type="ARBA" id="ARBA00022723"/>
    </source>
</evidence>
<feature type="domain" description="4Fe-4S ferredoxin-type" evidence="9">
    <location>
        <begin position="941"/>
        <end position="970"/>
    </location>
</feature>
<sequence length="1027" mass="113043">MKKELPVNEPIGAVMVVGGGIAGVQAALDLADSGFYVYLVESQPAIGGVMSQLDKTFPTNDCSMCILSPKLVECGRHLNIEILAPARVNGIKGTAGNLTVQVKQPARYIDMAKCIACGVCAQKCPKKVPDAFNQGLARRKAAYVYYPQAVPLKYIIDAKACLYFQKGGKCRACEKFCPTGAINFADQDRERELKVGAVILAPGFRPYNPSAYKGYHYTEHPNIVTSMEFERILSASGPFQGHLLRPSDQREPTKIAWLQCVGSRDTNHCDHSYCSAVCCMYAIKEAVIAKEHSAQPLDTAIFFMDMRTHGKDFEKYYWRAEQEHKVRFIRSRIHSIDPVPGTDDLALRYLKEDGSLHTEVFDLVVLSVGLETSPEVLELARTLNIRLDEGNFAGTSAFTPVSTNIPGIYVCGAFQGPKDIPQSVMEASAAAAAAAELLSPVRFSLAQRKPEFEERDISKEPPRIGVFVCHCGINIAGVIDVEAVRDYAATLPFVKYVENNLFTCSQDTQEVIKERIREHQLNRIVVASCTPKTHEPLFQETIKEAGLNKFLFEMANIRDQGSWVHMHDPAGATKRAMDQVRMAVAKVALQQPLQEFELPITKAGLVIGGGAAGMEAALGLANLGYQVHLVEKKDFLGGHARKLLRTASGEEVEAYLKELIFKVENHPLIKLHLNSEVVQVNGFVGNYTSTISTEGRQTTVDHGVAIIATGAHSYKPKEYLYGEDQRVLLSLEMDQALRQQTPLVTQAKVAVFIQCVGSRIPERPYCSRVCCTHSVENALQLKEINPDLEVFILYRDMRTYGLRENLYKQAREKGVTFIRYDLENPPEVDRVADGRLQVRVTDPILGLPLVIHPDVLCLASAIVVREQEKLARMFKVPLNHEGFFLEAHMKLRPVDFATEGVFVAGLAHYPKPLDEAIAQAKAAASRAAVILSQEAIRAGGVVAQIDPELCVGCQACVGVCPFGAIHYNDREDVCEVNQALCKGCGTCAATCPSECVTLLGFSHKQLYTQIDEALKDLRLGLDEAAGA</sequence>
<feature type="domain" description="4Fe-4S ferredoxin-type" evidence="9">
    <location>
        <begin position="105"/>
        <end position="134"/>
    </location>
</feature>
<evidence type="ECO:0000256" key="3">
    <source>
        <dbReference type="ARBA" id="ARBA00022485"/>
    </source>
</evidence>
<evidence type="ECO:0000256" key="6">
    <source>
        <dbReference type="ARBA" id="ARBA00023002"/>
    </source>
</evidence>
<comment type="similarity">
    <text evidence="2">Belongs to the HdrA family.</text>
</comment>
<evidence type="ECO:0000256" key="7">
    <source>
        <dbReference type="ARBA" id="ARBA00023004"/>
    </source>
</evidence>
<keyword evidence="8" id="KW-0411">Iron-sulfur</keyword>
<evidence type="ECO:0000256" key="8">
    <source>
        <dbReference type="ARBA" id="ARBA00023014"/>
    </source>
</evidence>
<keyword evidence="4" id="KW-0479">Metal-binding</keyword>
<keyword evidence="3" id="KW-0004">4Fe-4S</keyword>
<dbReference type="Gene3D" id="3.40.50.720">
    <property type="entry name" value="NAD(P)-binding Rossmann-like Domain"/>
    <property type="match status" value="1"/>
</dbReference>
<dbReference type="InterPro" id="IPR023753">
    <property type="entry name" value="FAD/NAD-binding_dom"/>
</dbReference>
<evidence type="ECO:0000313" key="10">
    <source>
        <dbReference type="EMBL" id="HGZ11159.1"/>
    </source>
</evidence>
<dbReference type="PROSITE" id="PS00198">
    <property type="entry name" value="4FE4S_FER_1"/>
    <property type="match status" value="3"/>
</dbReference>
<keyword evidence="7" id="KW-0408">Iron</keyword>
<dbReference type="PANTHER" id="PTHR43498:SF1">
    <property type="entry name" value="COB--COM HETERODISULFIDE REDUCTASE IRON-SULFUR SUBUNIT A"/>
    <property type="match status" value="1"/>
</dbReference>
<dbReference type="InterPro" id="IPR017896">
    <property type="entry name" value="4Fe4S_Fe-S-bd"/>
</dbReference>
<dbReference type="InterPro" id="IPR039650">
    <property type="entry name" value="HdrA-like"/>
</dbReference>
<protein>
    <submittedName>
        <fullName evidence="10">CoB--CoM heterodisulfide reductase iron-sulfur subunit A family protein</fullName>
    </submittedName>
</protein>
<comment type="cofactor">
    <cofactor evidence="1">
        <name>FAD</name>
        <dbReference type="ChEBI" id="CHEBI:57692"/>
    </cofactor>
</comment>
<keyword evidence="5" id="KW-0274">FAD</keyword>
<proteinExistence type="inferred from homology"/>
<dbReference type="SUPFAM" id="SSF51971">
    <property type="entry name" value="Nucleotide-binding domain"/>
    <property type="match status" value="1"/>
</dbReference>
<dbReference type="AlphaFoldDB" id="A0A7C5ELN1"/>
<name>A0A7C5ELN1_9BACT</name>
<feature type="domain" description="4Fe-4S ferredoxin-type" evidence="9">
    <location>
        <begin position="972"/>
        <end position="1001"/>
    </location>
</feature>
<evidence type="ECO:0000256" key="1">
    <source>
        <dbReference type="ARBA" id="ARBA00001974"/>
    </source>
</evidence>
<dbReference type="Pfam" id="PF07992">
    <property type="entry name" value="Pyr_redox_2"/>
    <property type="match status" value="2"/>
</dbReference>
<dbReference type="PANTHER" id="PTHR43498">
    <property type="entry name" value="FERREDOXIN:COB-COM HETERODISULFIDE REDUCTASE SUBUNIT A"/>
    <property type="match status" value="1"/>
</dbReference>
<feature type="domain" description="4Fe-4S ferredoxin-type" evidence="9">
    <location>
        <begin position="152"/>
        <end position="187"/>
    </location>
</feature>
<keyword evidence="6" id="KW-0560">Oxidoreductase</keyword>
<dbReference type="GO" id="GO:0051539">
    <property type="term" value="F:4 iron, 4 sulfur cluster binding"/>
    <property type="evidence" value="ECO:0007669"/>
    <property type="project" value="UniProtKB-KW"/>
</dbReference>
<dbReference type="EMBL" id="DTKJ01000019">
    <property type="protein sequence ID" value="HGZ11159.1"/>
    <property type="molecule type" value="Genomic_DNA"/>
</dbReference>